<dbReference type="OrthoDB" id="4507256at2759"/>
<sequence length="148" mass="16979">MGIDICEQTLAPKPFSSRVHAGMFRCIKSHKLRKLPNQIHNDRDFQPLFGGDRLRTAARHQRGYTLFYPISFNKGLKVVPYSLLERTVPGRLLIWQADHPMLDIDFRTRLFVAGKLFNAAVFGVSRIILHKLVLLSCFFLQGALRVCI</sequence>
<protein>
    <submittedName>
        <fullName evidence="1">Uncharacterized protein</fullName>
    </submittedName>
</protein>
<name>A0A319D9Q5_9EURO</name>
<dbReference type="AlphaFoldDB" id="A0A319D9Q5"/>
<evidence type="ECO:0000313" key="2">
    <source>
        <dbReference type="Proteomes" id="UP000247810"/>
    </source>
</evidence>
<reference evidence="1 2" key="1">
    <citation type="submission" date="2018-02" db="EMBL/GenBank/DDBJ databases">
        <title>The genomes of Aspergillus section Nigri reveals drivers in fungal speciation.</title>
        <authorList>
            <consortium name="DOE Joint Genome Institute"/>
            <person name="Vesth T.C."/>
            <person name="Nybo J."/>
            <person name="Theobald S."/>
            <person name="Brandl J."/>
            <person name="Frisvad J.C."/>
            <person name="Nielsen K.F."/>
            <person name="Lyhne E.K."/>
            <person name="Kogle M.E."/>
            <person name="Kuo A."/>
            <person name="Riley R."/>
            <person name="Clum A."/>
            <person name="Nolan M."/>
            <person name="Lipzen A."/>
            <person name="Salamov A."/>
            <person name="Henrissat B."/>
            <person name="Wiebenga A."/>
            <person name="De vries R.P."/>
            <person name="Grigoriev I.V."/>
            <person name="Mortensen U.H."/>
            <person name="Andersen M.R."/>
            <person name="Baker S.E."/>
        </authorList>
    </citation>
    <scope>NUCLEOTIDE SEQUENCE [LARGE SCALE GENOMIC DNA]</scope>
    <source>
        <strain evidence="1 2">CBS 707.79</strain>
    </source>
</reference>
<dbReference type="EMBL" id="KZ825878">
    <property type="protein sequence ID" value="PYH94145.1"/>
    <property type="molecule type" value="Genomic_DNA"/>
</dbReference>
<accession>A0A319D9Q5</accession>
<dbReference type="Proteomes" id="UP000247810">
    <property type="component" value="Unassembled WGS sequence"/>
</dbReference>
<keyword evidence="2" id="KW-1185">Reference proteome</keyword>
<evidence type="ECO:0000313" key="1">
    <source>
        <dbReference type="EMBL" id="PYH94145.1"/>
    </source>
</evidence>
<organism evidence="1 2">
    <name type="scientific">Aspergillus ellipticus CBS 707.79</name>
    <dbReference type="NCBI Taxonomy" id="1448320"/>
    <lineage>
        <taxon>Eukaryota</taxon>
        <taxon>Fungi</taxon>
        <taxon>Dikarya</taxon>
        <taxon>Ascomycota</taxon>
        <taxon>Pezizomycotina</taxon>
        <taxon>Eurotiomycetes</taxon>
        <taxon>Eurotiomycetidae</taxon>
        <taxon>Eurotiales</taxon>
        <taxon>Aspergillaceae</taxon>
        <taxon>Aspergillus</taxon>
        <taxon>Aspergillus subgen. Circumdati</taxon>
    </lineage>
</organism>
<proteinExistence type="predicted"/>
<dbReference type="VEuPathDB" id="FungiDB:BO71DRAFT_239878"/>
<gene>
    <name evidence="1" type="ORF">BO71DRAFT_239878</name>
</gene>